<evidence type="ECO:0000313" key="2">
    <source>
        <dbReference type="EMBL" id="KAK4197383.1"/>
    </source>
</evidence>
<dbReference type="EMBL" id="MU863964">
    <property type="protein sequence ID" value="KAK4197383.1"/>
    <property type="molecule type" value="Genomic_DNA"/>
</dbReference>
<evidence type="ECO:0000313" key="3">
    <source>
        <dbReference type="Proteomes" id="UP001303160"/>
    </source>
</evidence>
<evidence type="ECO:0000256" key="1">
    <source>
        <dbReference type="SAM" id="MobiDB-lite"/>
    </source>
</evidence>
<gene>
    <name evidence="2" type="ORF">QBC40DRAFT_333847</name>
</gene>
<accession>A0AAN6XC36</accession>
<reference evidence="2" key="2">
    <citation type="submission" date="2023-05" db="EMBL/GenBank/DDBJ databases">
        <authorList>
            <consortium name="Lawrence Berkeley National Laboratory"/>
            <person name="Steindorff A."/>
            <person name="Hensen N."/>
            <person name="Bonometti L."/>
            <person name="Westerberg I."/>
            <person name="Brannstrom I.O."/>
            <person name="Guillou S."/>
            <person name="Cros-Aarteil S."/>
            <person name="Calhoun S."/>
            <person name="Haridas S."/>
            <person name="Kuo A."/>
            <person name="Mondo S."/>
            <person name="Pangilinan J."/>
            <person name="Riley R."/>
            <person name="Labutti K."/>
            <person name="Andreopoulos B."/>
            <person name="Lipzen A."/>
            <person name="Chen C."/>
            <person name="Yanf M."/>
            <person name="Daum C."/>
            <person name="Ng V."/>
            <person name="Clum A."/>
            <person name="Ohm R."/>
            <person name="Martin F."/>
            <person name="Silar P."/>
            <person name="Natvig D."/>
            <person name="Lalanne C."/>
            <person name="Gautier V."/>
            <person name="Ament-Velasquez S.L."/>
            <person name="Kruys A."/>
            <person name="Hutchinson M.I."/>
            <person name="Powell A.J."/>
            <person name="Barry K."/>
            <person name="Miller A.N."/>
            <person name="Grigoriev I.V."/>
            <person name="Debuchy R."/>
            <person name="Gladieux P."/>
            <person name="Thoren M.H."/>
            <person name="Johannesson H."/>
        </authorList>
    </citation>
    <scope>NUCLEOTIDE SEQUENCE</scope>
    <source>
        <strain evidence="2">CBS 315.58</strain>
    </source>
</reference>
<feature type="region of interest" description="Disordered" evidence="1">
    <location>
        <begin position="200"/>
        <end position="225"/>
    </location>
</feature>
<sequence length="225" mass="24997">MRGVGKEKGVLVYEVTIARNHRPLAAARQRLGNAGWVDGTKTEGHGAVLCRDFASTRKCSENTGTLESQGEKNIPKRERLLWGAGSGKTCRRAKNSTSIQRAARRSLPPASCRWYQASSRRTRHQLFAESVICVIAVSRDGYQPETTSQSKTNRYYHTAREQKTPNLTIEAGDGLVSRRSRSGRAILRLAGWLVSQGPTVSLPDFPEPDRSGQLRKRPSRVELPE</sequence>
<protein>
    <submittedName>
        <fullName evidence="2">Uncharacterized protein</fullName>
    </submittedName>
</protein>
<comment type="caution">
    <text evidence="2">The sequence shown here is derived from an EMBL/GenBank/DDBJ whole genome shotgun (WGS) entry which is preliminary data.</text>
</comment>
<name>A0AAN6XC36_9PEZI</name>
<organism evidence="2 3">
    <name type="scientific">Triangularia verruculosa</name>
    <dbReference type="NCBI Taxonomy" id="2587418"/>
    <lineage>
        <taxon>Eukaryota</taxon>
        <taxon>Fungi</taxon>
        <taxon>Dikarya</taxon>
        <taxon>Ascomycota</taxon>
        <taxon>Pezizomycotina</taxon>
        <taxon>Sordariomycetes</taxon>
        <taxon>Sordariomycetidae</taxon>
        <taxon>Sordariales</taxon>
        <taxon>Podosporaceae</taxon>
        <taxon>Triangularia</taxon>
    </lineage>
</organism>
<reference evidence="2" key="1">
    <citation type="journal article" date="2023" name="Mol. Phylogenet. Evol.">
        <title>Genome-scale phylogeny and comparative genomics of the fungal order Sordariales.</title>
        <authorList>
            <person name="Hensen N."/>
            <person name="Bonometti L."/>
            <person name="Westerberg I."/>
            <person name="Brannstrom I.O."/>
            <person name="Guillou S."/>
            <person name="Cros-Aarteil S."/>
            <person name="Calhoun S."/>
            <person name="Haridas S."/>
            <person name="Kuo A."/>
            <person name="Mondo S."/>
            <person name="Pangilinan J."/>
            <person name="Riley R."/>
            <person name="LaButti K."/>
            <person name="Andreopoulos B."/>
            <person name="Lipzen A."/>
            <person name="Chen C."/>
            <person name="Yan M."/>
            <person name="Daum C."/>
            <person name="Ng V."/>
            <person name="Clum A."/>
            <person name="Steindorff A."/>
            <person name="Ohm R.A."/>
            <person name="Martin F."/>
            <person name="Silar P."/>
            <person name="Natvig D.O."/>
            <person name="Lalanne C."/>
            <person name="Gautier V."/>
            <person name="Ament-Velasquez S.L."/>
            <person name="Kruys A."/>
            <person name="Hutchinson M.I."/>
            <person name="Powell A.J."/>
            <person name="Barry K."/>
            <person name="Miller A.N."/>
            <person name="Grigoriev I.V."/>
            <person name="Debuchy R."/>
            <person name="Gladieux P."/>
            <person name="Hiltunen Thoren M."/>
            <person name="Johannesson H."/>
        </authorList>
    </citation>
    <scope>NUCLEOTIDE SEQUENCE</scope>
    <source>
        <strain evidence="2">CBS 315.58</strain>
    </source>
</reference>
<dbReference type="Proteomes" id="UP001303160">
    <property type="component" value="Unassembled WGS sequence"/>
</dbReference>
<dbReference type="AlphaFoldDB" id="A0AAN6XC36"/>
<proteinExistence type="predicted"/>
<keyword evidence="3" id="KW-1185">Reference proteome</keyword>